<organism evidence="1 2">
    <name type="scientific">Catharanthus roseus</name>
    <name type="common">Madagascar periwinkle</name>
    <name type="synonym">Vinca rosea</name>
    <dbReference type="NCBI Taxonomy" id="4058"/>
    <lineage>
        <taxon>Eukaryota</taxon>
        <taxon>Viridiplantae</taxon>
        <taxon>Streptophyta</taxon>
        <taxon>Embryophyta</taxon>
        <taxon>Tracheophyta</taxon>
        <taxon>Spermatophyta</taxon>
        <taxon>Magnoliopsida</taxon>
        <taxon>eudicotyledons</taxon>
        <taxon>Gunneridae</taxon>
        <taxon>Pentapetalae</taxon>
        <taxon>asterids</taxon>
        <taxon>lamiids</taxon>
        <taxon>Gentianales</taxon>
        <taxon>Apocynaceae</taxon>
        <taxon>Rauvolfioideae</taxon>
        <taxon>Vinceae</taxon>
        <taxon>Catharanthinae</taxon>
        <taxon>Catharanthus</taxon>
    </lineage>
</organism>
<name>A0ACC0CDU2_CATRO</name>
<sequence>MEYYNKKRLVITLFIFLGYILQAHSVSFSITNYGAKHGGKSDVRQALSKAWKDACTCKEESEIVVPNGLFYLSQMKFEGPCKAPSITFRLQGTLQAHIDPTKTQVGEWITFQYIDFLTIGGGGTFDGQGTKAWTQNNCHKTQSCTKFPYNLSFNFIKHSRVGSVTTLNSKNFHLNLLGCQNFTFTKFTVKAPENSPNTDGIHIGRSKQIYITDSIIQTGDDCISIGDGVEEIHVKNVVCGPGHGISVGSLGKNQNEEPVTGIYIENCTLINTMNGIRVKTWPNSFQTIVSDMHVKDIHVQNVSNPIIIDQNYCPWNKCSLKSPSKVKISKISFKHIWGTTASPMAVKLDCSKSVPCQNVELSDIDLKYNGKQAASAISTCDNVKPAIKGIQRPQLCTKSGTTKSS</sequence>
<comment type="caution">
    <text evidence="1">The sequence shown here is derived from an EMBL/GenBank/DDBJ whole genome shotgun (WGS) entry which is preliminary data.</text>
</comment>
<gene>
    <name evidence="1" type="ORF">M9H77_04333</name>
</gene>
<accession>A0ACC0CDU2</accession>
<evidence type="ECO:0000313" key="2">
    <source>
        <dbReference type="Proteomes" id="UP001060085"/>
    </source>
</evidence>
<reference evidence="2" key="1">
    <citation type="journal article" date="2023" name="Nat. Plants">
        <title>Single-cell RNA sequencing provides a high-resolution roadmap for understanding the multicellular compartmentation of specialized metabolism.</title>
        <authorList>
            <person name="Sun S."/>
            <person name="Shen X."/>
            <person name="Li Y."/>
            <person name="Li Y."/>
            <person name="Wang S."/>
            <person name="Li R."/>
            <person name="Zhang H."/>
            <person name="Shen G."/>
            <person name="Guo B."/>
            <person name="Wei J."/>
            <person name="Xu J."/>
            <person name="St-Pierre B."/>
            <person name="Chen S."/>
            <person name="Sun C."/>
        </authorList>
    </citation>
    <scope>NUCLEOTIDE SEQUENCE [LARGE SCALE GENOMIC DNA]</scope>
</reference>
<evidence type="ECO:0000313" key="1">
    <source>
        <dbReference type="EMBL" id="KAI5683105.1"/>
    </source>
</evidence>
<dbReference type="Proteomes" id="UP001060085">
    <property type="component" value="Linkage Group LG01"/>
</dbReference>
<dbReference type="EMBL" id="CM044701">
    <property type="protein sequence ID" value="KAI5683105.1"/>
    <property type="molecule type" value="Genomic_DNA"/>
</dbReference>
<keyword evidence="2" id="KW-1185">Reference proteome</keyword>
<proteinExistence type="predicted"/>
<protein>
    <submittedName>
        <fullName evidence="1">Uncharacterized protein</fullName>
    </submittedName>
</protein>